<evidence type="ECO:0000313" key="1">
    <source>
        <dbReference type="EMBL" id="OIQ67985.1"/>
    </source>
</evidence>
<protein>
    <submittedName>
        <fullName evidence="1">Uncharacterized protein</fullName>
    </submittedName>
</protein>
<gene>
    <name evidence="1" type="ORF">GALL_504280</name>
</gene>
<dbReference type="AlphaFoldDB" id="A0A1J5P8R1"/>
<sequence>MKKPLLACLALVANLAQAHPPEAVACPSNGQSGQQRAKDSDECCDRACRESGSTRCSQP</sequence>
<comment type="caution">
    <text evidence="1">The sequence shown here is derived from an EMBL/GenBank/DDBJ whole genome shotgun (WGS) entry which is preliminary data.</text>
</comment>
<proteinExistence type="predicted"/>
<organism evidence="1">
    <name type="scientific">mine drainage metagenome</name>
    <dbReference type="NCBI Taxonomy" id="410659"/>
    <lineage>
        <taxon>unclassified sequences</taxon>
        <taxon>metagenomes</taxon>
        <taxon>ecological metagenomes</taxon>
    </lineage>
</organism>
<name>A0A1J5P8R1_9ZZZZ</name>
<accession>A0A1J5P8R1</accession>
<dbReference type="EMBL" id="MLJW01005576">
    <property type="protein sequence ID" value="OIQ67985.1"/>
    <property type="molecule type" value="Genomic_DNA"/>
</dbReference>
<reference evidence="1" key="1">
    <citation type="submission" date="2016-10" db="EMBL/GenBank/DDBJ databases">
        <title>Sequence of Gallionella enrichment culture.</title>
        <authorList>
            <person name="Poehlein A."/>
            <person name="Muehling M."/>
            <person name="Daniel R."/>
        </authorList>
    </citation>
    <scope>NUCLEOTIDE SEQUENCE</scope>
</reference>